<reference evidence="2 3" key="1">
    <citation type="journal article" date="2023" name="Mol. Biol. Evol.">
        <title>Genomics of Secondarily Temperate Adaptation in the Only Non-Antarctic Icefish.</title>
        <authorList>
            <person name="Rivera-Colon A.G."/>
            <person name="Rayamajhi N."/>
            <person name="Minhas B.F."/>
            <person name="Madrigal G."/>
            <person name="Bilyk K.T."/>
            <person name="Yoon V."/>
            <person name="Hune M."/>
            <person name="Gregory S."/>
            <person name="Cheng C.H.C."/>
            <person name="Catchen J.M."/>
        </authorList>
    </citation>
    <scope>NUCLEOTIDE SEQUENCE [LARGE SCALE GENOMIC DNA]</scope>
    <source>
        <strain evidence="2">JC2023a</strain>
    </source>
</reference>
<evidence type="ECO:0000313" key="2">
    <source>
        <dbReference type="EMBL" id="KAK5887104.1"/>
    </source>
</evidence>
<gene>
    <name evidence="2" type="ORF">CesoFtcFv8_015738</name>
</gene>
<dbReference type="AlphaFoldDB" id="A0AAN8GPK1"/>
<sequence>MSSFVPECGPSPSFLIGGTLPQQQVPFLDMDPSDFSLYSAEASSWPPQQRRPFPAPPSTPCRAPGSPRCPAFDRPSRSRL</sequence>
<evidence type="ECO:0000313" key="3">
    <source>
        <dbReference type="Proteomes" id="UP001335648"/>
    </source>
</evidence>
<dbReference type="Proteomes" id="UP001335648">
    <property type="component" value="Unassembled WGS sequence"/>
</dbReference>
<proteinExistence type="predicted"/>
<evidence type="ECO:0000256" key="1">
    <source>
        <dbReference type="SAM" id="MobiDB-lite"/>
    </source>
</evidence>
<organism evidence="2 3">
    <name type="scientific">Champsocephalus esox</name>
    <name type="common">pike icefish</name>
    <dbReference type="NCBI Taxonomy" id="159716"/>
    <lineage>
        <taxon>Eukaryota</taxon>
        <taxon>Metazoa</taxon>
        <taxon>Chordata</taxon>
        <taxon>Craniata</taxon>
        <taxon>Vertebrata</taxon>
        <taxon>Euteleostomi</taxon>
        <taxon>Actinopterygii</taxon>
        <taxon>Neopterygii</taxon>
        <taxon>Teleostei</taxon>
        <taxon>Neoteleostei</taxon>
        <taxon>Acanthomorphata</taxon>
        <taxon>Eupercaria</taxon>
        <taxon>Perciformes</taxon>
        <taxon>Notothenioidei</taxon>
        <taxon>Channichthyidae</taxon>
        <taxon>Champsocephalus</taxon>
    </lineage>
</organism>
<protein>
    <submittedName>
        <fullName evidence="2">Uncharacterized protein</fullName>
    </submittedName>
</protein>
<feature type="region of interest" description="Disordered" evidence="1">
    <location>
        <begin position="41"/>
        <end position="80"/>
    </location>
</feature>
<comment type="caution">
    <text evidence="2">The sequence shown here is derived from an EMBL/GenBank/DDBJ whole genome shotgun (WGS) entry which is preliminary data.</text>
</comment>
<keyword evidence="3" id="KW-1185">Reference proteome</keyword>
<accession>A0AAN8GPK1</accession>
<dbReference type="EMBL" id="JAULUE010002058">
    <property type="protein sequence ID" value="KAK5887104.1"/>
    <property type="molecule type" value="Genomic_DNA"/>
</dbReference>
<name>A0AAN8GPK1_9TELE</name>